<dbReference type="InterPro" id="IPR014721">
    <property type="entry name" value="Ribsml_uS5_D2-typ_fold_subgr"/>
</dbReference>
<proteinExistence type="predicted"/>
<feature type="compositionally biased region" description="Basic and acidic residues" evidence="1">
    <location>
        <begin position="27"/>
        <end position="40"/>
    </location>
</feature>
<dbReference type="InterPro" id="IPR036890">
    <property type="entry name" value="HATPase_C_sf"/>
</dbReference>
<feature type="region of interest" description="Disordered" evidence="1">
    <location>
        <begin position="1"/>
        <end position="40"/>
    </location>
</feature>
<dbReference type="Proteomes" id="UP001054902">
    <property type="component" value="Unassembled WGS sequence"/>
</dbReference>
<dbReference type="InterPro" id="IPR003594">
    <property type="entry name" value="HATPase_dom"/>
</dbReference>
<comment type="caution">
    <text evidence="3">The sequence shown here is derived from an EMBL/GenBank/DDBJ whole genome shotgun (WGS) entry which is preliminary data.</text>
</comment>
<feature type="compositionally biased region" description="Basic residues" evidence="1">
    <location>
        <begin position="740"/>
        <end position="749"/>
    </location>
</feature>
<accession>A0AAD3DAZ2</accession>
<dbReference type="AlphaFoldDB" id="A0AAD3DAZ2"/>
<sequence length="878" mass="97461">MAFRVFRSNPSIGGFGNESMTPSSGGGKEKGKRQQEDEHGCGDAFAQILKELVDNAVDACSHATKSDSGENDQDLQPKRVRVLITAINGSGASTQSTGTNDETSLFRIEVHDNGCGMKDIDKCVSAFSSSKGNGEEVQSETVGRYGIGLPLCILHAQRLVPGSVTKITSSTRGSPVMKWGTFGIDIEQDKVICCEKGEIVKKDKNMSGTVIKLLLPGGREVKRKWPRLAEYFARFQLSLQLKCSLEVMAPSLSKVPLYIRPPDEQRHCFPKKKEGLQVNNHLNSSKTLENNGRVLFSGTVDEGEFHDNIDDDFGCSQMSYSSVAEKKKDENQTINEIDDAENTNFTIGIDDIFQSNVGEDSNGTLQPQDSEEDKVDSRRRRTRDAVSKYLGKAIKLENVAHSCQSIFRGKQSSLDQPMIEVDMIIHECDDDDDLCAENEHQSLDPSRDTAQNMHDRSKANVMLVRMVNHVPLLDGAESVACGITLGLQQKTMWNSFGLEISAVMDTLIDGDCKDSFIHEGILAPTFYLRDSAHVELFISKPNRNHAMISDDDSISNGTDSEDSDVENALQRLSSKRKKRRGRSSLRSLKPAGLRLGNILVIVHLSAKSTDLPLPTLSKGRLPMNDSSINAALHNGLIKCLRSLQSSNPELLLTASELKKTEREVTFIPTIASALASLTLNCNDDVIKRKCLGKIDVNHEHVKDNESSTRASLSQKLETILQGALTKLDEDKRKEAEQRKEKKRNAKRTKRQEYVEDTFNDSFSGDEEETPVKHGENDVFSEKIDDSTHELDSFGDSFSDDGGSPASNSRRADERIRKRPSIHDDHDSLPTGTVDSVPVQRGPNKKRQQNIQFFNIDFEDMNSQFSDTSDDFRLRHFGP</sequence>
<feature type="compositionally biased region" description="Basic and acidic residues" evidence="1">
    <location>
        <begin position="809"/>
        <end position="827"/>
    </location>
</feature>
<feature type="compositionally biased region" description="Polar residues" evidence="1">
    <location>
        <begin position="356"/>
        <end position="368"/>
    </location>
</feature>
<evidence type="ECO:0000313" key="3">
    <source>
        <dbReference type="EMBL" id="GFH60682.1"/>
    </source>
</evidence>
<feature type="region of interest" description="Disordered" evidence="1">
    <location>
        <begin position="356"/>
        <end position="382"/>
    </location>
</feature>
<feature type="domain" description="Histidine kinase/HSP90-like ATPase" evidence="2">
    <location>
        <begin position="43"/>
        <end position="173"/>
    </location>
</feature>
<feature type="compositionally biased region" description="Basic and acidic residues" evidence="1">
    <location>
        <begin position="728"/>
        <end position="739"/>
    </location>
</feature>
<dbReference type="Gene3D" id="3.30.230.10">
    <property type="match status" value="1"/>
</dbReference>
<gene>
    <name evidence="3" type="ORF">CTEN210_17158</name>
</gene>
<evidence type="ECO:0000313" key="4">
    <source>
        <dbReference type="Proteomes" id="UP001054902"/>
    </source>
</evidence>
<dbReference type="SUPFAM" id="SSF55874">
    <property type="entry name" value="ATPase domain of HSP90 chaperone/DNA topoisomerase II/histidine kinase"/>
    <property type="match status" value="1"/>
</dbReference>
<dbReference type="Pfam" id="PF02518">
    <property type="entry name" value="HATPase_c"/>
    <property type="match status" value="1"/>
</dbReference>
<evidence type="ECO:0000256" key="1">
    <source>
        <dbReference type="SAM" id="MobiDB-lite"/>
    </source>
</evidence>
<evidence type="ECO:0000259" key="2">
    <source>
        <dbReference type="Pfam" id="PF02518"/>
    </source>
</evidence>
<dbReference type="Gene3D" id="3.30.565.10">
    <property type="entry name" value="Histidine kinase-like ATPase, C-terminal domain"/>
    <property type="match status" value="1"/>
</dbReference>
<keyword evidence="4" id="KW-1185">Reference proteome</keyword>
<organism evidence="3 4">
    <name type="scientific">Chaetoceros tenuissimus</name>
    <dbReference type="NCBI Taxonomy" id="426638"/>
    <lineage>
        <taxon>Eukaryota</taxon>
        <taxon>Sar</taxon>
        <taxon>Stramenopiles</taxon>
        <taxon>Ochrophyta</taxon>
        <taxon>Bacillariophyta</taxon>
        <taxon>Coscinodiscophyceae</taxon>
        <taxon>Chaetocerotophycidae</taxon>
        <taxon>Chaetocerotales</taxon>
        <taxon>Chaetocerotaceae</taxon>
        <taxon>Chaetoceros</taxon>
    </lineage>
</organism>
<feature type="region of interest" description="Disordered" evidence="1">
    <location>
        <begin position="789"/>
        <end position="847"/>
    </location>
</feature>
<protein>
    <recommendedName>
        <fullName evidence="2">Histidine kinase/HSP90-like ATPase domain-containing protein</fullName>
    </recommendedName>
</protein>
<dbReference type="EMBL" id="BLLK01000069">
    <property type="protein sequence ID" value="GFH60682.1"/>
    <property type="molecule type" value="Genomic_DNA"/>
</dbReference>
<feature type="region of interest" description="Disordered" evidence="1">
    <location>
        <begin position="728"/>
        <end position="777"/>
    </location>
</feature>
<feature type="compositionally biased region" description="Low complexity" evidence="1">
    <location>
        <begin position="793"/>
        <end position="803"/>
    </location>
</feature>
<feature type="compositionally biased region" description="Acidic residues" evidence="1">
    <location>
        <begin position="754"/>
        <end position="768"/>
    </location>
</feature>
<reference evidence="3 4" key="1">
    <citation type="journal article" date="2021" name="Sci. Rep.">
        <title>The genome of the diatom Chaetoceros tenuissimus carries an ancient integrated fragment of an extant virus.</title>
        <authorList>
            <person name="Hongo Y."/>
            <person name="Kimura K."/>
            <person name="Takaki Y."/>
            <person name="Yoshida Y."/>
            <person name="Baba S."/>
            <person name="Kobayashi G."/>
            <person name="Nagasaki K."/>
            <person name="Hano T."/>
            <person name="Tomaru Y."/>
        </authorList>
    </citation>
    <scope>NUCLEOTIDE SEQUENCE [LARGE SCALE GENOMIC DNA]</scope>
    <source>
        <strain evidence="3 4">NIES-3715</strain>
    </source>
</reference>
<name>A0AAD3DAZ2_9STRA</name>